<protein>
    <submittedName>
        <fullName evidence="9">EscU/YscU/HrcU family type III secretion system export apparatus switch protein</fullName>
    </submittedName>
</protein>
<evidence type="ECO:0000256" key="1">
    <source>
        <dbReference type="ARBA" id="ARBA00004651"/>
    </source>
</evidence>
<name>A0A2K4MU38_9NEIS</name>
<dbReference type="Gene3D" id="6.10.250.2080">
    <property type="match status" value="1"/>
</dbReference>
<proteinExistence type="inferred from homology"/>
<feature type="transmembrane region" description="Helical" evidence="8">
    <location>
        <begin position="68"/>
        <end position="90"/>
    </location>
</feature>
<comment type="similarity">
    <text evidence="2">Belongs to the type III secretion exporter family.</text>
</comment>
<comment type="subcellular location">
    <subcellularLocation>
        <location evidence="1">Cell membrane</location>
        <topology evidence="1">Multi-pass membrane protein</topology>
    </subcellularLocation>
</comment>
<dbReference type="NCBIfam" id="TIGR01404">
    <property type="entry name" value="FlhB_rel_III"/>
    <property type="match status" value="1"/>
</dbReference>
<dbReference type="InterPro" id="IPR006135">
    <property type="entry name" value="T3SS_substrate_exporter"/>
</dbReference>
<reference evidence="9 10" key="1">
    <citation type="submission" date="2018-01" db="EMBL/GenBank/DDBJ databases">
        <title>Genomic Sequence of Chromobacterium MWU13-2610 from wild cranberry bogs within the Cape Cod National Seashore.</title>
        <authorList>
            <person name="O'Hara-Hanley K."/>
            <person name="Soby S."/>
            <person name="Harrison A."/>
        </authorList>
    </citation>
    <scope>NUCLEOTIDE SEQUENCE [LARGE SCALE GENOMIC DNA]</scope>
    <source>
        <strain evidence="9 10">MWU13-2610</strain>
    </source>
</reference>
<evidence type="ECO:0000256" key="7">
    <source>
        <dbReference type="ARBA" id="ARBA00023136"/>
    </source>
</evidence>
<dbReference type="EMBL" id="PPTF01000002">
    <property type="protein sequence ID" value="POB00609.1"/>
    <property type="molecule type" value="Genomic_DNA"/>
</dbReference>
<feature type="transmembrane region" description="Helical" evidence="8">
    <location>
        <begin position="137"/>
        <end position="155"/>
    </location>
</feature>
<dbReference type="PRINTS" id="PR00950">
    <property type="entry name" value="TYPE3IMSPROT"/>
</dbReference>
<evidence type="ECO:0000256" key="6">
    <source>
        <dbReference type="ARBA" id="ARBA00023026"/>
    </source>
</evidence>
<dbReference type="SUPFAM" id="SSF160544">
    <property type="entry name" value="EscU C-terminal domain-like"/>
    <property type="match status" value="1"/>
</dbReference>
<dbReference type="RefSeq" id="WP_103316670.1">
    <property type="nucleotide sequence ID" value="NZ_PPTF01000002.1"/>
</dbReference>
<keyword evidence="5 8" id="KW-1133">Transmembrane helix</keyword>
<dbReference type="AlphaFoldDB" id="A0A2K4MU38"/>
<keyword evidence="6" id="KW-0843">Virulence</keyword>
<keyword evidence="7 8" id="KW-0472">Membrane</keyword>
<evidence type="ECO:0000256" key="3">
    <source>
        <dbReference type="ARBA" id="ARBA00022475"/>
    </source>
</evidence>
<sequence>MANKTEQPTRKRLRDAAKKGQSFKSRDLIVACLTLCGVAYLVSFGSLVELMGAFRQVLTGGFQQDMQGYAQAVFWLGLKLLLPILLLCIVASSLPALLQSGFVLASEALKFDLSVLNPVNGFKKLFSLRTIKEAAKALLYLTSFAVAVTVVWYQHKGLLFSQLNGSPMGMAAVWRELLLSLVLVCLGCIVVVLILDAVAEYLLFMKDMKMDREEVKREMKEQEGNPEIKSRRREAHLEILSEQVKSDVENSRLIIANPTHLAIGIYFKPELLPIPLISVREANQRALAVRAHAEKMGVPVITDVKLARRIYATHKRYDYVSLEEVDDVLRLLVWLEQVENAGVQEAVPLAPPQAEEAAPSAATHK</sequence>
<dbReference type="Pfam" id="PF01312">
    <property type="entry name" value="Bac_export_2"/>
    <property type="match status" value="1"/>
</dbReference>
<dbReference type="Proteomes" id="UP000236416">
    <property type="component" value="Unassembled WGS sequence"/>
</dbReference>
<dbReference type="PANTHER" id="PTHR30531:SF14">
    <property type="entry name" value="SURFACE PRESENTATION OF ANTIGENS PROTEIN SPAS"/>
    <property type="match status" value="1"/>
</dbReference>
<accession>A0A2K4MU38</accession>
<feature type="transmembrane region" description="Helical" evidence="8">
    <location>
        <begin position="177"/>
        <end position="203"/>
    </location>
</feature>
<keyword evidence="3" id="KW-1003">Cell membrane</keyword>
<evidence type="ECO:0000256" key="2">
    <source>
        <dbReference type="ARBA" id="ARBA00010690"/>
    </source>
</evidence>
<dbReference type="PANTHER" id="PTHR30531">
    <property type="entry name" value="FLAGELLAR BIOSYNTHETIC PROTEIN FLHB"/>
    <property type="match status" value="1"/>
</dbReference>
<keyword evidence="10" id="KW-1185">Reference proteome</keyword>
<comment type="caution">
    <text evidence="9">The sequence shown here is derived from an EMBL/GenBank/DDBJ whole genome shotgun (WGS) entry which is preliminary data.</text>
</comment>
<dbReference type="InterPro" id="IPR006307">
    <property type="entry name" value="BsaZ-like"/>
</dbReference>
<evidence type="ECO:0000313" key="10">
    <source>
        <dbReference type="Proteomes" id="UP000236416"/>
    </source>
</evidence>
<feature type="transmembrane region" description="Helical" evidence="8">
    <location>
        <begin position="28"/>
        <end position="48"/>
    </location>
</feature>
<dbReference type="InterPro" id="IPR029025">
    <property type="entry name" value="T3SS_substrate_exporter_C"/>
</dbReference>
<organism evidence="9 10">
    <name type="scientific">Chromobacterium sinusclupearum</name>
    <dbReference type="NCBI Taxonomy" id="2077146"/>
    <lineage>
        <taxon>Bacteria</taxon>
        <taxon>Pseudomonadati</taxon>
        <taxon>Pseudomonadota</taxon>
        <taxon>Betaproteobacteria</taxon>
        <taxon>Neisseriales</taxon>
        <taxon>Chromobacteriaceae</taxon>
        <taxon>Chromobacterium</taxon>
    </lineage>
</organism>
<evidence type="ECO:0000256" key="5">
    <source>
        <dbReference type="ARBA" id="ARBA00022989"/>
    </source>
</evidence>
<evidence type="ECO:0000313" key="9">
    <source>
        <dbReference type="EMBL" id="POB00609.1"/>
    </source>
</evidence>
<keyword evidence="4 8" id="KW-0812">Transmembrane</keyword>
<dbReference type="GO" id="GO:0009306">
    <property type="term" value="P:protein secretion"/>
    <property type="evidence" value="ECO:0007669"/>
    <property type="project" value="InterPro"/>
</dbReference>
<dbReference type="NCBIfam" id="NF006017">
    <property type="entry name" value="PRK08156.1"/>
    <property type="match status" value="1"/>
</dbReference>
<dbReference type="GO" id="GO:0005886">
    <property type="term" value="C:plasma membrane"/>
    <property type="evidence" value="ECO:0007669"/>
    <property type="project" value="UniProtKB-SubCell"/>
</dbReference>
<evidence type="ECO:0000256" key="8">
    <source>
        <dbReference type="SAM" id="Phobius"/>
    </source>
</evidence>
<dbReference type="Gene3D" id="3.40.1690.10">
    <property type="entry name" value="secretion proteins EscU"/>
    <property type="match status" value="1"/>
</dbReference>
<gene>
    <name evidence="9" type="ORF">C2134_00635</name>
</gene>
<evidence type="ECO:0000256" key="4">
    <source>
        <dbReference type="ARBA" id="ARBA00022692"/>
    </source>
</evidence>